<dbReference type="GO" id="GO:0008331">
    <property type="term" value="F:high voltage-gated calcium channel activity"/>
    <property type="evidence" value="ECO:0007669"/>
    <property type="project" value="TreeGrafter"/>
</dbReference>
<evidence type="ECO:0000256" key="13">
    <source>
        <dbReference type="ARBA" id="ARBA00023303"/>
    </source>
</evidence>
<dbReference type="Gene3D" id="1.10.287.70">
    <property type="match status" value="1"/>
</dbReference>
<evidence type="ECO:0000256" key="11">
    <source>
        <dbReference type="ARBA" id="ARBA00023136"/>
    </source>
</evidence>
<evidence type="ECO:0000256" key="15">
    <source>
        <dbReference type="ARBA" id="ARBA00067459"/>
    </source>
</evidence>
<keyword evidence="20" id="KW-1185">Reference proteome</keyword>
<dbReference type="Pfam" id="PF00520">
    <property type="entry name" value="Ion_trans"/>
    <property type="match status" value="1"/>
</dbReference>
<dbReference type="FunFam" id="1.10.287.70:FF:000093">
    <property type="entry name" value="Calcium channel subunit Cch1"/>
    <property type="match status" value="1"/>
</dbReference>
<comment type="similarity">
    <text evidence="14">Belongs to the calcium channel alpha-1 subunit (TC 1.A.1.11) family.</text>
</comment>
<evidence type="ECO:0000256" key="6">
    <source>
        <dbReference type="ARBA" id="ARBA00022692"/>
    </source>
</evidence>
<keyword evidence="10" id="KW-0406">Ion transport</keyword>
<dbReference type="STRING" id="329884.A0A4U0W8L9"/>
<dbReference type="PANTHER" id="PTHR45628:SF7">
    <property type="entry name" value="VOLTAGE-DEPENDENT CALCIUM CHANNEL TYPE A SUBUNIT ALPHA-1"/>
    <property type="match status" value="1"/>
</dbReference>
<evidence type="ECO:0000313" key="19">
    <source>
        <dbReference type="EMBL" id="TKA58618.1"/>
    </source>
</evidence>
<evidence type="ECO:0000256" key="9">
    <source>
        <dbReference type="ARBA" id="ARBA00022989"/>
    </source>
</evidence>
<organism evidence="19 20">
    <name type="scientific">Friedmanniomyces simplex</name>
    <dbReference type="NCBI Taxonomy" id="329884"/>
    <lineage>
        <taxon>Eukaryota</taxon>
        <taxon>Fungi</taxon>
        <taxon>Dikarya</taxon>
        <taxon>Ascomycota</taxon>
        <taxon>Pezizomycotina</taxon>
        <taxon>Dothideomycetes</taxon>
        <taxon>Dothideomycetidae</taxon>
        <taxon>Mycosphaerellales</taxon>
        <taxon>Teratosphaeriaceae</taxon>
        <taxon>Friedmanniomyces</taxon>
    </lineage>
</organism>
<sequence>TFGLTRFGANETGNINVRTVPKALILLFRISVGEGWNQLMEDFASVQHPYCTTGTRYLDGDCGSQQWAWALFISWNILSMYIFVNLFISLIYESFSYVYQRSSGLSVISREEIRRFKQAWAEFDPDGTGYISKEVFPRFLGELSGVFEMRIYDGDFSVRTLIEDCQVSPLTRASALPVDGPSLGSGEIDLNKLNRRLSELPVLQIRTRRARMNTFYEEVLVSADPDHGISFNALLMILAHYKVINDNRSLKLEEYLRRRARLQRVEEAVNRNVVREDDGGAEFRRPEIFVHGEDEEMEGGGDGDGDVTRAPKFADVPSVSVTPVDFDPTDTAESLGGLGRRAPASGSDGGRFITTTALGGGSTMRNRSGSVQHHHYGDPEDRESSPARLSATRHRPSASASSIQPDWYFAAAMEGAATTPAGLTPPGSPGLTPNFSPVPPGSGGIGGGVGGGVGGVGGAGVGGTRSRANSAVSQDEMVGMFSASPWGASMERTMTMRWGS</sequence>
<protein>
    <recommendedName>
        <fullName evidence="15">Calcium-channel protein CCH1</fullName>
    </recommendedName>
</protein>
<evidence type="ECO:0000256" key="8">
    <source>
        <dbReference type="ARBA" id="ARBA00022882"/>
    </source>
</evidence>
<dbReference type="InterPro" id="IPR050599">
    <property type="entry name" value="VDCC_alpha-1_subunit"/>
</dbReference>
<dbReference type="OrthoDB" id="416585at2759"/>
<evidence type="ECO:0000256" key="12">
    <source>
        <dbReference type="ARBA" id="ARBA00023180"/>
    </source>
</evidence>
<evidence type="ECO:0000256" key="5">
    <source>
        <dbReference type="ARBA" id="ARBA00022673"/>
    </source>
</evidence>
<keyword evidence="5" id="KW-0107">Calcium channel</keyword>
<feature type="compositionally biased region" description="Basic and acidic residues" evidence="16">
    <location>
        <begin position="375"/>
        <end position="385"/>
    </location>
</feature>
<dbReference type="AlphaFoldDB" id="A0A4U0W8L9"/>
<feature type="transmembrane region" description="Helical" evidence="17">
    <location>
        <begin position="67"/>
        <end position="92"/>
    </location>
</feature>
<evidence type="ECO:0000256" key="2">
    <source>
        <dbReference type="ARBA" id="ARBA00022448"/>
    </source>
</evidence>
<dbReference type="PANTHER" id="PTHR45628">
    <property type="entry name" value="VOLTAGE-DEPENDENT CALCIUM CHANNEL TYPE A SUBUNIT ALPHA-1"/>
    <property type="match status" value="1"/>
</dbReference>
<gene>
    <name evidence="19" type="ORF">B0A55_12588</name>
</gene>
<name>A0A4U0W8L9_9PEZI</name>
<keyword evidence="13" id="KW-0407">Ion channel</keyword>
<dbReference type="Proteomes" id="UP000309340">
    <property type="component" value="Unassembled WGS sequence"/>
</dbReference>
<dbReference type="GO" id="GO:0005509">
    <property type="term" value="F:calcium ion binding"/>
    <property type="evidence" value="ECO:0007669"/>
    <property type="project" value="InterPro"/>
</dbReference>
<dbReference type="InterPro" id="IPR002048">
    <property type="entry name" value="EF_hand_dom"/>
</dbReference>
<comment type="subcellular location">
    <subcellularLocation>
        <location evidence="1">Cell membrane</location>
        <topology evidence="1">Multi-pass membrane protein</topology>
    </subcellularLocation>
</comment>
<proteinExistence type="inferred from homology"/>
<feature type="compositionally biased region" description="Polar residues" evidence="16">
    <location>
        <begin position="353"/>
        <end position="371"/>
    </location>
</feature>
<evidence type="ECO:0000256" key="3">
    <source>
        <dbReference type="ARBA" id="ARBA00022475"/>
    </source>
</evidence>
<keyword evidence="3" id="KW-1003">Cell membrane</keyword>
<keyword evidence="7" id="KW-0106">Calcium</keyword>
<accession>A0A4U0W8L9</accession>
<dbReference type="Gene3D" id="1.10.238.10">
    <property type="entry name" value="EF-hand"/>
    <property type="match status" value="1"/>
</dbReference>
<feature type="non-terminal residue" evidence="19">
    <location>
        <position position="1"/>
    </location>
</feature>
<feature type="compositionally biased region" description="Acidic residues" evidence="16">
    <location>
        <begin position="293"/>
        <end position="305"/>
    </location>
</feature>
<keyword evidence="6 17" id="KW-0812">Transmembrane</keyword>
<feature type="domain" description="EF-hand" evidence="18">
    <location>
        <begin position="111"/>
        <end position="146"/>
    </location>
</feature>
<evidence type="ECO:0000256" key="16">
    <source>
        <dbReference type="SAM" id="MobiDB-lite"/>
    </source>
</evidence>
<feature type="region of interest" description="Disordered" evidence="16">
    <location>
        <begin position="291"/>
        <end position="401"/>
    </location>
</feature>
<evidence type="ECO:0000313" key="20">
    <source>
        <dbReference type="Proteomes" id="UP000309340"/>
    </source>
</evidence>
<keyword evidence="11 17" id="KW-0472">Membrane</keyword>
<dbReference type="GO" id="GO:0098703">
    <property type="term" value="P:calcium ion import across plasma membrane"/>
    <property type="evidence" value="ECO:0007669"/>
    <property type="project" value="TreeGrafter"/>
</dbReference>
<dbReference type="GO" id="GO:0005891">
    <property type="term" value="C:voltage-gated calcium channel complex"/>
    <property type="evidence" value="ECO:0007669"/>
    <property type="project" value="TreeGrafter"/>
</dbReference>
<keyword evidence="9 17" id="KW-1133">Transmembrane helix</keyword>
<dbReference type="InterPro" id="IPR011992">
    <property type="entry name" value="EF-hand-dom_pair"/>
</dbReference>
<comment type="caution">
    <text evidence="19">The sequence shown here is derived from an EMBL/GenBank/DDBJ whole genome shotgun (WGS) entry which is preliminary data.</text>
</comment>
<evidence type="ECO:0000256" key="17">
    <source>
        <dbReference type="SAM" id="Phobius"/>
    </source>
</evidence>
<evidence type="ECO:0000256" key="1">
    <source>
        <dbReference type="ARBA" id="ARBA00004651"/>
    </source>
</evidence>
<keyword evidence="12" id="KW-0325">Glycoprotein</keyword>
<dbReference type="SUPFAM" id="SSF47473">
    <property type="entry name" value="EF-hand"/>
    <property type="match status" value="2"/>
</dbReference>
<evidence type="ECO:0000259" key="18">
    <source>
        <dbReference type="PROSITE" id="PS50222"/>
    </source>
</evidence>
<keyword evidence="4" id="KW-0109">Calcium transport</keyword>
<dbReference type="InterPro" id="IPR005821">
    <property type="entry name" value="Ion_trans_dom"/>
</dbReference>
<dbReference type="EMBL" id="NAJQ01001468">
    <property type="protein sequence ID" value="TKA58618.1"/>
    <property type="molecule type" value="Genomic_DNA"/>
</dbReference>
<evidence type="ECO:0000256" key="7">
    <source>
        <dbReference type="ARBA" id="ARBA00022837"/>
    </source>
</evidence>
<evidence type="ECO:0000256" key="14">
    <source>
        <dbReference type="ARBA" id="ARBA00061395"/>
    </source>
</evidence>
<reference evidence="19 20" key="1">
    <citation type="submission" date="2017-03" db="EMBL/GenBank/DDBJ databases">
        <title>Genomes of endolithic fungi from Antarctica.</title>
        <authorList>
            <person name="Coleine C."/>
            <person name="Masonjones S."/>
            <person name="Stajich J.E."/>
        </authorList>
    </citation>
    <scope>NUCLEOTIDE SEQUENCE [LARGE SCALE GENOMIC DNA]</scope>
    <source>
        <strain evidence="19 20">CCFEE 5184</strain>
    </source>
</reference>
<keyword evidence="2" id="KW-0813">Transport</keyword>
<dbReference type="PROSITE" id="PS50222">
    <property type="entry name" value="EF_HAND_2"/>
    <property type="match status" value="1"/>
</dbReference>
<evidence type="ECO:0000256" key="10">
    <source>
        <dbReference type="ARBA" id="ARBA00023065"/>
    </source>
</evidence>
<keyword evidence="8" id="KW-0851">Voltage-gated channel</keyword>
<evidence type="ECO:0000256" key="4">
    <source>
        <dbReference type="ARBA" id="ARBA00022568"/>
    </source>
</evidence>